<evidence type="ECO:0000313" key="7">
    <source>
        <dbReference type="Proteomes" id="UP000799421"/>
    </source>
</evidence>
<evidence type="ECO:0000256" key="2">
    <source>
        <dbReference type="ARBA" id="ARBA00022741"/>
    </source>
</evidence>
<dbReference type="PANTHER" id="PTHR19211:SF135">
    <property type="entry name" value="ATPASE, PUTATIVE (AFU_ORTHOLOGUE AFUA_1G16440)-RELATED"/>
    <property type="match status" value="1"/>
</dbReference>
<dbReference type="InterPro" id="IPR050611">
    <property type="entry name" value="ABCF"/>
</dbReference>
<dbReference type="AlphaFoldDB" id="A0A6A7BWZ0"/>
<dbReference type="InterPro" id="IPR027417">
    <property type="entry name" value="P-loop_NTPase"/>
</dbReference>
<dbReference type="InterPro" id="IPR017871">
    <property type="entry name" value="ABC_transporter-like_CS"/>
</dbReference>
<evidence type="ECO:0000313" key="6">
    <source>
        <dbReference type="EMBL" id="KAF2859592.1"/>
    </source>
</evidence>
<evidence type="ECO:0000256" key="1">
    <source>
        <dbReference type="ARBA" id="ARBA00022737"/>
    </source>
</evidence>
<dbReference type="GO" id="GO:0005524">
    <property type="term" value="F:ATP binding"/>
    <property type="evidence" value="ECO:0007669"/>
    <property type="project" value="UniProtKB-KW"/>
</dbReference>
<dbReference type="CDD" id="cd03221">
    <property type="entry name" value="ABCF_EF-3"/>
    <property type="match status" value="1"/>
</dbReference>
<protein>
    <submittedName>
        <fullName evidence="6">ABC transporter ATP-binding protein uup-1</fullName>
    </submittedName>
</protein>
<accession>A0A6A7BWZ0</accession>
<dbReference type="SUPFAM" id="SSF52540">
    <property type="entry name" value="P-loop containing nucleoside triphosphate hydrolases"/>
    <property type="match status" value="2"/>
</dbReference>
<dbReference type="OrthoDB" id="2110130at2759"/>
<dbReference type="InterPro" id="IPR003439">
    <property type="entry name" value="ABC_transporter-like_ATP-bd"/>
</dbReference>
<dbReference type="InterPro" id="IPR032781">
    <property type="entry name" value="ABC_tran_Xtn"/>
</dbReference>
<keyword evidence="1" id="KW-0677">Repeat</keyword>
<feature type="domain" description="ABC transporter" evidence="5">
    <location>
        <begin position="36"/>
        <end position="352"/>
    </location>
</feature>
<dbReference type="SMART" id="SM00382">
    <property type="entry name" value="AAA"/>
    <property type="match status" value="2"/>
</dbReference>
<dbReference type="PROSITE" id="PS50893">
    <property type="entry name" value="ABC_TRANSPORTER_2"/>
    <property type="match status" value="2"/>
</dbReference>
<dbReference type="GO" id="GO:0016887">
    <property type="term" value="F:ATP hydrolysis activity"/>
    <property type="evidence" value="ECO:0007669"/>
    <property type="project" value="InterPro"/>
</dbReference>
<feature type="region of interest" description="Disordered" evidence="4">
    <location>
        <begin position="653"/>
        <end position="677"/>
    </location>
</feature>
<dbReference type="Proteomes" id="UP000799421">
    <property type="component" value="Unassembled WGS sequence"/>
</dbReference>
<proteinExistence type="predicted"/>
<dbReference type="Pfam" id="PF00005">
    <property type="entry name" value="ABC_tran"/>
    <property type="match status" value="2"/>
</dbReference>
<dbReference type="Gene3D" id="3.40.50.300">
    <property type="entry name" value="P-loop containing nucleotide triphosphate hydrolases"/>
    <property type="match status" value="2"/>
</dbReference>
<evidence type="ECO:0000259" key="5">
    <source>
        <dbReference type="PROSITE" id="PS50893"/>
    </source>
</evidence>
<sequence length="709" mass="77656">MVKKNVANEEGGVLTVTAQQSRFHADAVDDPSLKELVVKDLCVSVGQREILSHADLNLQPGHHYVLTGRNGVGKSTLFTALASGLIPSIPRNVRILLLTQLTPEGFSFSGDESVLEHVIRSDKNRERLLSEVSRLSAAIDSNDPSTISLILRQLNHEQLERELDEARRIAARRSGARGAKSRKQLIKAEEELAKSLEQLNLSTPNDIETAHERLTTAQLSLEGIKSSSAESRAKKILLGLGFSTESLNKPISHLSGGWKTRCNLACALYQPCDLLLLDEPTNFLDLPSIIWLEKYIQELDGKTTVVVTTHDRLFADSVCDSLLVQRDLQLEGFTGNLSAYELQRAKTAKYMTRMKEAQEKQKKHMQGSVEKNLKAARRTGDDKKLKQAASRKKKLDERMGLEVSAKGGKFKLNRDLAGYHTTMRAEIEVPTFEPLPRVAFPTEPGGLRFPGAVVSLEGVGFCYPGRQKGKGVEILRDVTLTVQQGERVGIVGLNGAGKSTLVGLVTGGLSPTKGEVKRHSRAKVGVYSQEARGRFESEGSALNHLMDLAKGALSEQEARGVLSGLGLVGQTASDVPVRLLSGGQKARLALAEVLWDPPHLLILDEVTTHLDADTILGLAGALRGYQGAILVVSHDRWFMRCVVEGESTKNLARRELDEEDEESSDDEEEEEGKRGTVYHLTKGLLKVLPGGVKQYEERAEKASMKLGKT</sequence>
<keyword evidence="7" id="KW-1185">Reference proteome</keyword>
<feature type="compositionally biased region" description="Acidic residues" evidence="4">
    <location>
        <begin position="657"/>
        <end position="670"/>
    </location>
</feature>
<dbReference type="InterPro" id="IPR003593">
    <property type="entry name" value="AAA+_ATPase"/>
</dbReference>
<reference evidence="6" key="1">
    <citation type="journal article" date="2020" name="Stud. Mycol.">
        <title>101 Dothideomycetes genomes: a test case for predicting lifestyles and emergence of pathogens.</title>
        <authorList>
            <person name="Haridas S."/>
            <person name="Albert R."/>
            <person name="Binder M."/>
            <person name="Bloem J."/>
            <person name="Labutti K."/>
            <person name="Salamov A."/>
            <person name="Andreopoulos B."/>
            <person name="Baker S."/>
            <person name="Barry K."/>
            <person name="Bills G."/>
            <person name="Bluhm B."/>
            <person name="Cannon C."/>
            <person name="Castanera R."/>
            <person name="Culley D."/>
            <person name="Daum C."/>
            <person name="Ezra D."/>
            <person name="Gonzalez J."/>
            <person name="Henrissat B."/>
            <person name="Kuo A."/>
            <person name="Liang C."/>
            <person name="Lipzen A."/>
            <person name="Lutzoni F."/>
            <person name="Magnuson J."/>
            <person name="Mondo S."/>
            <person name="Nolan M."/>
            <person name="Ohm R."/>
            <person name="Pangilinan J."/>
            <person name="Park H.-J."/>
            <person name="Ramirez L."/>
            <person name="Alfaro M."/>
            <person name="Sun H."/>
            <person name="Tritt A."/>
            <person name="Yoshinaga Y."/>
            <person name="Zwiers L.-H."/>
            <person name="Turgeon B."/>
            <person name="Goodwin S."/>
            <person name="Spatafora J."/>
            <person name="Crous P."/>
            <person name="Grigoriev I."/>
        </authorList>
    </citation>
    <scope>NUCLEOTIDE SEQUENCE</scope>
    <source>
        <strain evidence="6">CBS 480.64</strain>
    </source>
</reference>
<evidence type="ECO:0000256" key="3">
    <source>
        <dbReference type="ARBA" id="ARBA00022840"/>
    </source>
</evidence>
<feature type="domain" description="ABC transporter" evidence="5">
    <location>
        <begin position="454"/>
        <end position="680"/>
    </location>
</feature>
<gene>
    <name evidence="6" type="ORF">K470DRAFT_277636</name>
</gene>
<dbReference type="PANTHER" id="PTHR19211">
    <property type="entry name" value="ATP-BINDING TRANSPORT PROTEIN-RELATED"/>
    <property type="match status" value="1"/>
</dbReference>
<dbReference type="EMBL" id="MU005991">
    <property type="protein sequence ID" value="KAF2859592.1"/>
    <property type="molecule type" value="Genomic_DNA"/>
</dbReference>
<dbReference type="PROSITE" id="PS00211">
    <property type="entry name" value="ABC_TRANSPORTER_1"/>
    <property type="match status" value="1"/>
</dbReference>
<name>A0A6A7BWZ0_9PEZI</name>
<evidence type="ECO:0000256" key="4">
    <source>
        <dbReference type="SAM" id="MobiDB-lite"/>
    </source>
</evidence>
<dbReference type="Pfam" id="PF12848">
    <property type="entry name" value="ABC_tran_Xtn"/>
    <property type="match status" value="1"/>
</dbReference>
<feature type="region of interest" description="Disordered" evidence="4">
    <location>
        <begin position="360"/>
        <end position="391"/>
    </location>
</feature>
<keyword evidence="3 6" id="KW-0067">ATP-binding</keyword>
<keyword evidence="2" id="KW-0547">Nucleotide-binding</keyword>
<organism evidence="6 7">
    <name type="scientific">Piedraia hortae CBS 480.64</name>
    <dbReference type="NCBI Taxonomy" id="1314780"/>
    <lineage>
        <taxon>Eukaryota</taxon>
        <taxon>Fungi</taxon>
        <taxon>Dikarya</taxon>
        <taxon>Ascomycota</taxon>
        <taxon>Pezizomycotina</taxon>
        <taxon>Dothideomycetes</taxon>
        <taxon>Dothideomycetidae</taxon>
        <taxon>Capnodiales</taxon>
        <taxon>Piedraiaceae</taxon>
        <taxon>Piedraia</taxon>
    </lineage>
</organism>